<comment type="caution">
    <text evidence="1">The sequence shown here is derived from an EMBL/GenBank/DDBJ whole genome shotgun (WGS) entry which is preliminary data.</text>
</comment>
<dbReference type="EMBL" id="JAAGNN010000018">
    <property type="protein sequence ID" value="KAF4077505.1"/>
    <property type="molecule type" value="Genomic_DNA"/>
</dbReference>
<protein>
    <submittedName>
        <fullName evidence="1">Uncharacterized protein</fullName>
    </submittedName>
</protein>
<reference evidence="1 2" key="1">
    <citation type="submission" date="2020-02" db="EMBL/GenBank/DDBJ databases">
        <title>A chromosome-scale genome assembly of the black bullhead catfish (Ameiurus melas).</title>
        <authorList>
            <person name="Wen M."/>
            <person name="Zham M."/>
            <person name="Cabau C."/>
            <person name="Klopp C."/>
            <person name="Donnadieu C."/>
            <person name="Roques C."/>
            <person name="Bouchez O."/>
            <person name="Lampietro C."/>
            <person name="Jouanno E."/>
            <person name="Herpin A."/>
            <person name="Louis A."/>
            <person name="Berthelot C."/>
            <person name="Parey E."/>
            <person name="Roest-Crollius H."/>
            <person name="Braasch I."/>
            <person name="Postlethwait J."/>
            <person name="Robinson-Rechavi M."/>
            <person name="Echchiki A."/>
            <person name="Begum T."/>
            <person name="Montfort J."/>
            <person name="Schartl M."/>
            <person name="Bobe J."/>
            <person name="Guiguen Y."/>
        </authorList>
    </citation>
    <scope>NUCLEOTIDE SEQUENCE [LARGE SCALE GENOMIC DNA]</scope>
    <source>
        <strain evidence="1">M_S1</strain>
        <tissue evidence="1">Blood</tissue>
    </source>
</reference>
<name>A0A7J6A3R6_AMEME</name>
<keyword evidence="2" id="KW-1185">Reference proteome</keyword>
<evidence type="ECO:0000313" key="2">
    <source>
        <dbReference type="Proteomes" id="UP000593565"/>
    </source>
</evidence>
<dbReference type="Proteomes" id="UP000593565">
    <property type="component" value="Unassembled WGS sequence"/>
</dbReference>
<accession>A0A7J6A3R6</accession>
<evidence type="ECO:0000313" key="1">
    <source>
        <dbReference type="EMBL" id="KAF4077505.1"/>
    </source>
</evidence>
<dbReference type="AlphaFoldDB" id="A0A7J6A3R6"/>
<gene>
    <name evidence="1" type="ORF">AMELA_G00208910</name>
</gene>
<proteinExistence type="predicted"/>
<organism evidence="1 2">
    <name type="scientific">Ameiurus melas</name>
    <name type="common">Black bullhead</name>
    <name type="synonym">Silurus melas</name>
    <dbReference type="NCBI Taxonomy" id="219545"/>
    <lineage>
        <taxon>Eukaryota</taxon>
        <taxon>Metazoa</taxon>
        <taxon>Chordata</taxon>
        <taxon>Craniata</taxon>
        <taxon>Vertebrata</taxon>
        <taxon>Euteleostomi</taxon>
        <taxon>Actinopterygii</taxon>
        <taxon>Neopterygii</taxon>
        <taxon>Teleostei</taxon>
        <taxon>Ostariophysi</taxon>
        <taxon>Siluriformes</taxon>
        <taxon>Ictaluridae</taxon>
        <taxon>Ameiurus</taxon>
    </lineage>
</organism>
<sequence length="98" mass="11027">MLIQVCDSFDLPALSLSIPQSKTVSSRHIRRYCSPAEPQTKPGAEQLYEPGGSSLCPGLETTFKGWKFLHRCYSGLRPKSCRYHTKSLERKDTLKIAP</sequence>